<accession>A0A0D8J9C8</accession>
<evidence type="ECO:0000313" key="1">
    <source>
        <dbReference type="EMBL" id="KJF43610.1"/>
    </source>
</evidence>
<comment type="caution">
    <text evidence="1">The sequence shown here is derived from an EMBL/GenBank/DDBJ whole genome shotgun (WGS) entry which is preliminary data.</text>
</comment>
<proteinExistence type="predicted"/>
<protein>
    <recommendedName>
        <fullName evidence="3">Outer membrane protein beta-barrel domain-containing protein</fullName>
    </recommendedName>
</protein>
<keyword evidence="2" id="KW-1185">Reference proteome</keyword>
<sequence>MNSRTLYLALLLSIFFSLETKSQNSFDLEFYSYGGRENNIFKAPEVLFNASDNVYLNKDDFIVNSFFGEIGYDARYRIRKKNKYSFETGSELWTRRYLDYSQANQLQWDGYVAFDKNLGKEITLESEYSFGYKDKLGTSISGDELLRSFKYKSHEGMLGIIMDFSKLESNPQFSVNYNNYFADTTQMPLTHVNFDFDFKNEYKLNKKNSIHFDFDLRQRNYLNYPASDSLGITLKPQNQPEVMNNLASQLRKYRYSTIDIEFESKPAKGFMVAPGFSLFKRTDLYQGYYSYKGYRPELSLRYSSKKWYVYFNSDYRMVQYQKRLAFTYDDTAVPLKYQYVDFKLKAKYKWTRYLELYANFSMDNRRSNTELDYKVTRRSYRNSEFLFGLNYLIFD</sequence>
<name>A0A0D8J9C8_9BACT</name>
<evidence type="ECO:0000313" key="2">
    <source>
        <dbReference type="Proteomes" id="UP000032544"/>
    </source>
</evidence>
<dbReference type="RefSeq" id="WP_045029348.1">
    <property type="nucleotide sequence ID" value="NZ_JRHC01000002.1"/>
</dbReference>
<organism evidence="1 2">
    <name type="scientific">Draconibacterium sediminis</name>
    <dbReference type="NCBI Taxonomy" id="1544798"/>
    <lineage>
        <taxon>Bacteria</taxon>
        <taxon>Pseudomonadati</taxon>
        <taxon>Bacteroidota</taxon>
        <taxon>Bacteroidia</taxon>
        <taxon>Marinilabiliales</taxon>
        <taxon>Prolixibacteraceae</taxon>
        <taxon>Draconibacterium</taxon>
    </lineage>
</organism>
<dbReference type="Proteomes" id="UP000032544">
    <property type="component" value="Unassembled WGS sequence"/>
</dbReference>
<dbReference type="AlphaFoldDB" id="A0A0D8J9C8"/>
<dbReference type="EMBL" id="JRHC01000002">
    <property type="protein sequence ID" value="KJF43610.1"/>
    <property type="molecule type" value="Genomic_DNA"/>
</dbReference>
<evidence type="ECO:0008006" key="3">
    <source>
        <dbReference type="Google" id="ProtNLM"/>
    </source>
</evidence>
<reference evidence="1 2" key="1">
    <citation type="submission" date="2014-09" db="EMBL/GenBank/DDBJ databases">
        <title>Draft Genome Sequence of Draconibacterium sp. JN14CK-3.</title>
        <authorList>
            <person name="Dong C."/>
            <person name="Lai Q."/>
            <person name="Shao Z."/>
        </authorList>
    </citation>
    <scope>NUCLEOTIDE SEQUENCE [LARGE SCALE GENOMIC DNA]</scope>
    <source>
        <strain evidence="1 2">JN14CK-3</strain>
    </source>
</reference>
<gene>
    <name evidence="1" type="ORF">LH29_10850</name>
</gene>